<dbReference type="EMBL" id="JADBEL010000001">
    <property type="protein sequence ID" value="MBE1553032.1"/>
    <property type="molecule type" value="Genomic_DNA"/>
</dbReference>
<keyword evidence="2" id="KW-1185">Reference proteome</keyword>
<name>A0A927MHB0_9BACL</name>
<organism evidence="1 2">
    <name type="scientific">Sporosarcina limicola</name>
    <dbReference type="NCBI Taxonomy" id="34101"/>
    <lineage>
        <taxon>Bacteria</taxon>
        <taxon>Bacillati</taxon>
        <taxon>Bacillota</taxon>
        <taxon>Bacilli</taxon>
        <taxon>Bacillales</taxon>
        <taxon>Caryophanaceae</taxon>
        <taxon>Sporosarcina</taxon>
    </lineage>
</organism>
<comment type="caution">
    <text evidence="1">The sequence shown here is derived from an EMBL/GenBank/DDBJ whole genome shotgun (WGS) entry which is preliminary data.</text>
</comment>
<sequence>MESLTSYIHFLNKLEANKIFYRLSKVRNESVMVEVAVPGERWEVEFMKDGTVEIEKFISDANLYNVQELEVLFRDFSG</sequence>
<evidence type="ECO:0000313" key="2">
    <source>
        <dbReference type="Proteomes" id="UP000658225"/>
    </source>
</evidence>
<dbReference type="Proteomes" id="UP000658225">
    <property type="component" value="Unassembled WGS sequence"/>
</dbReference>
<dbReference type="AlphaFoldDB" id="A0A927MHB0"/>
<proteinExistence type="predicted"/>
<gene>
    <name evidence="1" type="ORF">H4683_000101</name>
</gene>
<accession>A0A927MHB0</accession>
<dbReference type="RefSeq" id="WP_192596866.1">
    <property type="nucleotide sequence ID" value="NZ_JADBEL010000001.1"/>
</dbReference>
<protein>
    <submittedName>
        <fullName evidence="1">Uncharacterized protein</fullName>
    </submittedName>
</protein>
<evidence type="ECO:0000313" key="1">
    <source>
        <dbReference type="EMBL" id="MBE1553032.1"/>
    </source>
</evidence>
<reference evidence="1" key="1">
    <citation type="submission" date="2020-10" db="EMBL/GenBank/DDBJ databases">
        <title>Genomic Encyclopedia of Type Strains, Phase IV (KMG-IV): sequencing the most valuable type-strain genomes for metagenomic binning, comparative biology and taxonomic classification.</title>
        <authorList>
            <person name="Goeker M."/>
        </authorList>
    </citation>
    <scope>NUCLEOTIDE SEQUENCE</scope>
    <source>
        <strain evidence="1">DSM 13886</strain>
    </source>
</reference>